<evidence type="ECO:0000313" key="3">
    <source>
        <dbReference type="Proteomes" id="UP000488299"/>
    </source>
</evidence>
<proteinExistence type="predicted"/>
<dbReference type="EMBL" id="WELI01000015">
    <property type="protein sequence ID" value="KAB7726507.1"/>
    <property type="molecule type" value="Genomic_DNA"/>
</dbReference>
<dbReference type="AlphaFoldDB" id="A0A7J5TSU0"/>
<protein>
    <submittedName>
        <fullName evidence="2">Transposase</fullName>
    </submittedName>
</protein>
<feature type="domain" description="Insertion element IS402-like" evidence="1">
    <location>
        <begin position="4"/>
        <end position="56"/>
    </location>
</feature>
<sequence length="71" mass="8585">MLIHQRKHELRQVLNAIFYVVKGYNPWWLMPTDLLPWKSVYYYYAKFRKAGIWRELNDALRAKSAKRPSAS</sequence>
<evidence type="ECO:0000259" key="1">
    <source>
        <dbReference type="Pfam" id="PF13340"/>
    </source>
</evidence>
<keyword evidence="3" id="KW-1185">Reference proteome</keyword>
<comment type="caution">
    <text evidence="2">The sequence shown here is derived from an EMBL/GenBank/DDBJ whole genome shotgun (WGS) entry which is preliminary data.</text>
</comment>
<accession>A0A7J5TSU0</accession>
<evidence type="ECO:0000313" key="2">
    <source>
        <dbReference type="EMBL" id="KAB7726507.1"/>
    </source>
</evidence>
<organism evidence="2 3">
    <name type="scientific">Rudanella paleaurantiibacter</name>
    <dbReference type="NCBI Taxonomy" id="2614655"/>
    <lineage>
        <taxon>Bacteria</taxon>
        <taxon>Pseudomonadati</taxon>
        <taxon>Bacteroidota</taxon>
        <taxon>Cytophagia</taxon>
        <taxon>Cytophagales</taxon>
        <taxon>Cytophagaceae</taxon>
        <taxon>Rudanella</taxon>
    </lineage>
</organism>
<dbReference type="Proteomes" id="UP000488299">
    <property type="component" value="Unassembled WGS sequence"/>
</dbReference>
<reference evidence="2 3" key="1">
    <citation type="submission" date="2019-10" db="EMBL/GenBank/DDBJ databases">
        <title>Rudanella paleaurantiibacter sp. nov., isolated from sludge.</title>
        <authorList>
            <person name="Xu S.Q."/>
        </authorList>
    </citation>
    <scope>NUCLEOTIDE SEQUENCE [LARGE SCALE GENOMIC DNA]</scope>
    <source>
        <strain evidence="2 3">HX-22-17</strain>
    </source>
</reference>
<dbReference type="Pfam" id="PF13340">
    <property type="entry name" value="DUF4096"/>
    <property type="match status" value="1"/>
</dbReference>
<dbReference type="PANTHER" id="PTHR30007:SF0">
    <property type="entry name" value="TRANSPOSASE"/>
    <property type="match status" value="1"/>
</dbReference>
<name>A0A7J5TSU0_9BACT</name>
<dbReference type="InterPro" id="IPR025161">
    <property type="entry name" value="IS402-like_dom"/>
</dbReference>
<dbReference type="PANTHER" id="PTHR30007">
    <property type="entry name" value="PHP DOMAIN PROTEIN"/>
    <property type="match status" value="1"/>
</dbReference>
<gene>
    <name evidence="2" type="ORF">F5984_24645</name>
</gene>